<dbReference type="InterPro" id="IPR010583">
    <property type="entry name" value="MipA"/>
</dbReference>
<evidence type="ECO:0000256" key="3">
    <source>
        <dbReference type="ARBA" id="ARBA00022729"/>
    </source>
</evidence>
<dbReference type="Proteomes" id="UP000003704">
    <property type="component" value="Unassembled WGS sequence"/>
</dbReference>
<comment type="similarity">
    <text evidence="2">Belongs to the MipA/OmpV family.</text>
</comment>
<dbReference type="AlphaFoldDB" id="I7Z8F9"/>
<protein>
    <recommendedName>
        <fullName evidence="9">MltA-interacting MipA family protein</fullName>
    </recommendedName>
</protein>
<dbReference type="PANTHER" id="PTHR38776">
    <property type="entry name" value="MLTA-INTERACTING PROTEIN-RELATED"/>
    <property type="match status" value="1"/>
</dbReference>
<feature type="signal peptide" evidence="6">
    <location>
        <begin position="1"/>
        <end position="35"/>
    </location>
</feature>
<dbReference type="GO" id="GO:0009279">
    <property type="term" value="C:cell outer membrane"/>
    <property type="evidence" value="ECO:0007669"/>
    <property type="project" value="UniProtKB-SubCell"/>
</dbReference>
<comment type="subcellular location">
    <subcellularLocation>
        <location evidence="1">Cell outer membrane</location>
    </subcellularLocation>
</comment>
<accession>I7Z8F9</accession>
<evidence type="ECO:0000256" key="1">
    <source>
        <dbReference type="ARBA" id="ARBA00004442"/>
    </source>
</evidence>
<proteinExistence type="inferred from homology"/>
<dbReference type="PANTHER" id="PTHR38776:SF1">
    <property type="entry name" value="MLTA-INTERACTING PROTEIN-RELATED"/>
    <property type="match status" value="1"/>
</dbReference>
<evidence type="ECO:0000313" key="8">
    <source>
        <dbReference type="Proteomes" id="UP000003704"/>
    </source>
</evidence>
<keyword evidence="4" id="KW-0472">Membrane</keyword>
<evidence type="ECO:0008006" key="9">
    <source>
        <dbReference type="Google" id="ProtNLM"/>
    </source>
</evidence>
<dbReference type="EMBL" id="AKGD01000004">
    <property type="protein sequence ID" value="EIT67942.1"/>
    <property type="molecule type" value="Genomic_DNA"/>
</dbReference>
<gene>
    <name evidence="7" type="ORF">WQQ_43770</name>
</gene>
<evidence type="ECO:0000256" key="4">
    <source>
        <dbReference type="ARBA" id="ARBA00023136"/>
    </source>
</evidence>
<comment type="caution">
    <text evidence="7">The sequence shown here is derived from an EMBL/GenBank/DDBJ whole genome shotgun (WGS) entry which is preliminary data.</text>
</comment>
<evidence type="ECO:0000256" key="6">
    <source>
        <dbReference type="SAM" id="SignalP"/>
    </source>
</evidence>
<keyword evidence="5" id="KW-0998">Cell outer membrane</keyword>
<evidence type="ECO:0000256" key="5">
    <source>
        <dbReference type="ARBA" id="ARBA00023237"/>
    </source>
</evidence>
<keyword evidence="8" id="KW-1185">Reference proteome</keyword>
<organism evidence="7 8">
    <name type="scientific">Hydrocarboniphaga effusa AP103</name>
    <dbReference type="NCBI Taxonomy" id="1172194"/>
    <lineage>
        <taxon>Bacteria</taxon>
        <taxon>Pseudomonadati</taxon>
        <taxon>Pseudomonadota</taxon>
        <taxon>Gammaproteobacteria</taxon>
        <taxon>Nevskiales</taxon>
        <taxon>Nevskiaceae</taxon>
        <taxon>Hydrocarboniphaga</taxon>
    </lineage>
</organism>
<name>I7Z8F9_9GAMM</name>
<dbReference type="OrthoDB" id="8562138at2"/>
<dbReference type="STRING" id="1172194.WQQ_43770"/>
<evidence type="ECO:0000256" key="2">
    <source>
        <dbReference type="ARBA" id="ARBA00005722"/>
    </source>
</evidence>
<feature type="chain" id="PRO_5003712620" description="MltA-interacting MipA family protein" evidence="6">
    <location>
        <begin position="36"/>
        <end position="272"/>
    </location>
</feature>
<keyword evidence="3 6" id="KW-0732">Signal</keyword>
<reference evidence="7 8" key="1">
    <citation type="journal article" date="2012" name="J. Bacteriol.">
        <title>Genome Sequence of n-Alkane-Degrading Hydrocarboniphaga effusa Strain AP103T (ATCC BAA-332T).</title>
        <authorList>
            <person name="Chang H.K."/>
            <person name="Zylstra G.J."/>
            <person name="Chae J.C."/>
        </authorList>
    </citation>
    <scope>NUCLEOTIDE SEQUENCE [LARGE SCALE GENOMIC DNA]</scope>
    <source>
        <strain evidence="7 8">AP103</strain>
    </source>
</reference>
<dbReference type="Pfam" id="PF06629">
    <property type="entry name" value="MipA"/>
    <property type="match status" value="1"/>
</dbReference>
<sequence length="272" mass="29810">MLEPAVVFRLSPRRALRLLSPACLLTILASSPSIAQAEQPGRWGLGAATVMSVNPYAGRGMRLIPFPAITYQSDRFYFFGIRGGAHLYDDGVLSLDAFAAARLDGIDAKDFGRSELADNGIDRDDLSNRKDGVDLGLSASLTRAYGRFTLEASGDVTGASDGMEVELGYAYPFKINRRLMIIPSINLSWMSSNLADYYYGTMDKEVDRGAPLYRPGDSFVPQVGVELRYGFAERWTFLGMASYSRYTGDLADSPLLESGNAYSLILAVQRTF</sequence>
<dbReference type="RefSeq" id="WP_007187312.1">
    <property type="nucleotide sequence ID" value="NZ_AKGD01000004.1"/>
</dbReference>
<evidence type="ECO:0000313" key="7">
    <source>
        <dbReference type="EMBL" id="EIT67942.1"/>
    </source>
</evidence>